<comment type="caution">
    <text evidence="3">The sequence shown here is derived from an EMBL/GenBank/DDBJ whole genome shotgun (WGS) entry which is preliminary data.</text>
</comment>
<organism evidence="3 4">
    <name type="scientific">Amphibalanus amphitrite</name>
    <name type="common">Striped barnacle</name>
    <name type="synonym">Balanus amphitrite</name>
    <dbReference type="NCBI Taxonomy" id="1232801"/>
    <lineage>
        <taxon>Eukaryota</taxon>
        <taxon>Metazoa</taxon>
        <taxon>Ecdysozoa</taxon>
        <taxon>Arthropoda</taxon>
        <taxon>Crustacea</taxon>
        <taxon>Multicrustacea</taxon>
        <taxon>Cirripedia</taxon>
        <taxon>Thoracica</taxon>
        <taxon>Thoracicalcarea</taxon>
        <taxon>Balanomorpha</taxon>
        <taxon>Balanoidea</taxon>
        <taxon>Balanidae</taxon>
        <taxon>Amphibalaninae</taxon>
        <taxon>Amphibalanus</taxon>
    </lineage>
</organism>
<feature type="domain" description="Reverse transcriptase" evidence="2">
    <location>
        <begin position="1"/>
        <end position="228"/>
    </location>
</feature>
<dbReference type="OrthoDB" id="45963at2759"/>
<dbReference type="EMBL" id="VIIS01001934">
    <property type="protein sequence ID" value="KAF0290699.1"/>
    <property type="molecule type" value="Genomic_DNA"/>
</dbReference>
<reference evidence="3 4" key="1">
    <citation type="submission" date="2019-07" db="EMBL/GenBank/DDBJ databases">
        <title>Draft genome assembly of a fouling barnacle, Amphibalanus amphitrite (Darwin, 1854): The first reference genome for Thecostraca.</title>
        <authorList>
            <person name="Kim W."/>
        </authorList>
    </citation>
    <scope>NUCLEOTIDE SEQUENCE [LARGE SCALE GENOMIC DNA]</scope>
    <source>
        <strain evidence="3">SNU_AA5</strain>
        <tissue evidence="3">Soma without cirri and trophi</tissue>
    </source>
</reference>
<proteinExistence type="predicted"/>
<gene>
    <name evidence="3" type="primary">Fam177a1</name>
    <name evidence="3" type="ORF">FJT64_011088</name>
</gene>
<sequence>MHILYAVLWKAGNPQQVPAESVDGKKARVPRRILHFSDGTMEEYSTDEDEPDQPAQDALTHLRTENPKSMGWLPWAWWWFRYAGYRTLGGVDNMGEKLAYMLGITSPKYQYELDEYYEMKKKGSCLGPLLFNIVSNNISCYIPSTINDFHTFSVRYADDTQVAITGPRSRLPDLKLSLESLLDVLCTWFSQHGMMVNASKTELLMCGDRRQLTQIGEPPQIEFMGQTLPLSSTVKNLGEEEEKAQRDLEEAGWSPGTALTSEQPAGPGPTAYLVGGDSAEPVTTPPTAGRLPDQTAAGVSGQPVAATTTP</sequence>
<dbReference type="PROSITE" id="PS50878">
    <property type="entry name" value="RT_POL"/>
    <property type="match status" value="1"/>
</dbReference>
<feature type="region of interest" description="Disordered" evidence="1">
    <location>
        <begin position="237"/>
        <end position="310"/>
    </location>
</feature>
<protein>
    <submittedName>
        <fullName evidence="3">Protein FAM177A1</fullName>
    </submittedName>
</protein>
<accession>A0A6A4VC35</accession>
<keyword evidence="4" id="KW-1185">Reference proteome</keyword>
<dbReference type="PANTHER" id="PTHR31206:SF1">
    <property type="entry name" value="LP10445P"/>
    <property type="match status" value="1"/>
</dbReference>
<dbReference type="Proteomes" id="UP000440578">
    <property type="component" value="Unassembled WGS sequence"/>
</dbReference>
<name>A0A6A4VC35_AMPAM</name>
<dbReference type="PANTHER" id="PTHR31206">
    <property type="entry name" value="LP10445P"/>
    <property type="match status" value="1"/>
</dbReference>
<evidence type="ECO:0000259" key="2">
    <source>
        <dbReference type="PROSITE" id="PS50878"/>
    </source>
</evidence>
<dbReference type="InterPro" id="IPR000477">
    <property type="entry name" value="RT_dom"/>
</dbReference>
<dbReference type="AlphaFoldDB" id="A0A6A4VC35"/>
<evidence type="ECO:0000256" key="1">
    <source>
        <dbReference type="SAM" id="MobiDB-lite"/>
    </source>
</evidence>
<dbReference type="InterPro" id="IPR028260">
    <property type="entry name" value="FAM177"/>
</dbReference>
<evidence type="ECO:0000313" key="3">
    <source>
        <dbReference type="EMBL" id="KAF0290699.1"/>
    </source>
</evidence>
<dbReference type="Pfam" id="PF14774">
    <property type="entry name" value="FAM177"/>
    <property type="match status" value="1"/>
</dbReference>
<evidence type="ECO:0000313" key="4">
    <source>
        <dbReference type="Proteomes" id="UP000440578"/>
    </source>
</evidence>